<reference evidence="3" key="1">
    <citation type="journal article" date="2019" name="Int. J. Syst. Evol. Microbiol.">
        <title>The Global Catalogue of Microorganisms (GCM) 10K type strain sequencing project: providing services to taxonomists for standard genome sequencing and annotation.</title>
        <authorList>
            <consortium name="The Broad Institute Genomics Platform"/>
            <consortium name="The Broad Institute Genome Sequencing Center for Infectious Disease"/>
            <person name="Wu L."/>
            <person name="Ma J."/>
        </authorList>
    </citation>
    <scope>NUCLEOTIDE SEQUENCE [LARGE SCALE GENOMIC DNA]</scope>
    <source>
        <strain evidence="3">JCM 14560</strain>
    </source>
</reference>
<organism evidence="2 3">
    <name type="scientific">Kitasatospora kazusensis</name>
    <dbReference type="NCBI Taxonomy" id="407974"/>
    <lineage>
        <taxon>Bacteria</taxon>
        <taxon>Bacillati</taxon>
        <taxon>Actinomycetota</taxon>
        <taxon>Actinomycetes</taxon>
        <taxon>Kitasatosporales</taxon>
        <taxon>Streptomycetaceae</taxon>
        <taxon>Kitasatospora</taxon>
    </lineage>
</organism>
<dbReference type="Pfam" id="PF04149">
    <property type="entry name" value="DUF397"/>
    <property type="match status" value="1"/>
</dbReference>
<sequence>MQIGETRLKGTDVTEPVWFKSSYSSNGGACVEVATNLVGAQAIVPVRDSKDPGGPALVFSRDAWTAFARSVAVGEFGDV</sequence>
<proteinExistence type="predicted"/>
<dbReference type="Proteomes" id="UP001422759">
    <property type="component" value="Unassembled WGS sequence"/>
</dbReference>
<gene>
    <name evidence="2" type="ORF">GCM10009760_51520</name>
</gene>
<name>A0ABP5LTD7_9ACTN</name>
<dbReference type="EMBL" id="BAAANT010000038">
    <property type="protein sequence ID" value="GAA2153607.1"/>
    <property type="molecule type" value="Genomic_DNA"/>
</dbReference>
<accession>A0ABP5LTD7</accession>
<feature type="domain" description="DUF397" evidence="1">
    <location>
        <begin position="17"/>
        <end position="71"/>
    </location>
</feature>
<protein>
    <recommendedName>
        <fullName evidence="1">DUF397 domain-containing protein</fullName>
    </recommendedName>
</protein>
<keyword evidence="3" id="KW-1185">Reference proteome</keyword>
<evidence type="ECO:0000313" key="2">
    <source>
        <dbReference type="EMBL" id="GAA2153607.1"/>
    </source>
</evidence>
<comment type="caution">
    <text evidence="2">The sequence shown here is derived from an EMBL/GenBank/DDBJ whole genome shotgun (WGS) entry which is preliminary data.</text>
</comment>
<dbReference type="InterPro" id="IPR007278">
    <property type="entry name" value="DUF397"/>
</dbReference>
<evidence type="ECO:0000313" key="3">
    <source>
        <dbReference type="Proteomes" id="UP001422759"/>
    </source>
</evidence>
<evidence type="ECO:0000259" key="1">
    <source>
        <dbReference type="Pfam" id="PF04149"/>
    </source>
</evidence>